<feature type="compositionally biased region" description="Basic and acidic residues" evidence="1">
    <location>
        <begin position="335"/>
        <end position="347"/>
    </location>
</feature>
<dbReference type="EMBL" id="MUNK01000296">
    <property type="protein sequence ID" value="OTA23437.1"/>
    <property type="molecule type" value="Genomic_DNA"/>
</dbReference>
<feature type="compositionally biased region" description="Polar residues" evidence="1">
    <location>
        <begin position="32"/>
        <end position="41"/>
    </location>
</feature>
<keyword evidence="3" id="KW-1185">Reference proteome</keyword>
<dbReference type="VEuPathDB" id="FungiDB:BTJ68_14892"/>
<protein>
    <submittedName>
        <fullName evidence="2">Uncharacterized protein</fullName>
    </submittedName>
</protein>
<accession>A0A1Z5SRV4</accession>
<evidence type="ECO:0000313" key="3">
    <source>
        <dbReference type="Proteomes" id="UP000194280"/>
    </source>
</evidence>
<dbReference type="OrthoDB" id="3907906at2759"/>
<sequence>MSAQQPLTLFRILTLKSSATRLTDLAKNYNQDMSRRASNASDMADDLFVGSHEGSENEGEAPVSNAPVSTVPVPNAPGNVQANEEGQADVNEGDDRQPSPLSSGSPTDDYVSAPTGPQFHDREREAILYLRVGYGDRLPPGIKWKITRRLNKWLRQVARANGVEAWQRSFNSWRLEYGKMMDQQAKVERTNAYARSQGRPQDVQPIPFQRPSRMPRPGSFYRSREPTEEAESEGDSPEQKLDLYPEDPIEKIIESWPDIPTDPNQPFAFGLAMQEEDDAIAEHERVIRALEGAQLRPVGPTPQAAPQASTQASTQAAPQAAAQAARPARRLRFGHVYEREDSGRENEGDSEGEEQDDELLDPDDML</sequence>
<feature type="region of interest" description="Disordered" evidence="1">
    <location>
        <begin position="292"/>
        <end position="366"/>
    </location>
</feature>
<name>A0A1Z5SRV4_HORWE</name>
<feature type="compositionally biased region" description="Low complexity" evidence="1">
    <location>
        <begin position="301"/>
        <end position="326"/>
    </location>
</feature>
<reference evidence="2 3" key="1">
    <citation type="submission" date="2017-01" db="EMBL/GenBank/DDBJ databases">
        <title>The recent genome duplication of the halophilic yeast Hortaea werneckii: insights from long-read sequencing.</title>
        <authorList>
            <person name="Sinha S."/>
            <person name="Flibotte S."/>
            <person name="Neira M."/>
            <person name="Lenassi M."/>
            <person name="Gostincar C."/>
            <person name="Stajich J.E."/>
            <person name="Nislow C.E."/>
        </authorList>
    </citation>
    <scope>NUCLEOTIDE SEQUENCE [LARGE SCALE GENOMIC DNA]</scope>
    <source>
        <strain evidence="2 3">EXF-2000</strain>
    </source>
</reference>
<evidence type="ECO:0000313" key="2">
    <source>
        <dbReference type="EMBL" id="OTA23437.1"/>
    </source>
</evidence>
<feature type="region of interest" description="Disordered" evidence="1">
    <location>
        <begin position="189"/>
        <end position="242"/>
    </location>
</feature>
<organism evidence="2 3">
    <name type="scientific">Hortaea werneckii EXF-2000</name>
    <dbReference type="NCBI Taxonomy" id="1157616"/>
    <lineage>
        <taxon>Eukaryota</taxon>
        <taxon>Fungi</taxon>
        <taxon>Dikarya</taxon>
        <taxon>Ascomycota</taxon>
        <taxon>Pezizomycotina</taxon>
        <taxon>Dothideomycetes</taxon>
        <taxon>Dothideomycetidae</taxon>
        <taxon>Mycosphaerellales</taxon>
        <taxon>Teratosphaeriaceae</taxon>
        <taxon>Hortaea</taxon>
    </lineage>
</organism>
<dbReference type="InParanoid" id="A0A1Z5SRV4"/>
<comment type="caution">
    <text evidence="2">The sequence shown here is derived from an EMBL/GenBank/DDBJ whole genome shotgun (WGS) entry which is preliminary data.</text>
</comment>
<gene>
    <name evidence="2" type="ORF">BTJ68_14892</name>
</gene>
<dbReference type="Proteomes" id="UP000194280">
    <property type="component" value="Unassembled WGS sequence"/>
</dbReference>
<feature type="compositionally biased region" description="Acidic residues" evidence="1">
    <location>
        <begin position="348"/>
        <end position="366"/>
    </location>
</feature>
<evidence type="ECO:0000256" key="1">
    <source>
        <dbReference type="SAM" id="MobiDB-lite"/>
    </source>
</evidence>
<feature type="region of interest" description="Disordered" evidence="1">
    <location>
        <begin position="32"/>
        <end position="118"/>
    </location>
</feature>
<dbReference type="AlphaFoldDB" id="A0A1Z5SRV4"/>
<proteinExistence type="predicted"/>